<reference evidence="5" key="1">
    <citation type="submission" date="2019-10" db="EMBL/GenBank/DDBJ databases">
        <authorList>
            <consortium name="DOE Joint Genome Institute"/>
            <person name="Kuo A."/>
            <person name="Miyauchi S."/>
            <person name="Kiss E."/>
            <person name="Drula E."/>
            <person name="Kohler A."/>
            <person name="Sanchez-Garcia M."/>
            <person name="Andreopoulos B."/>
            <person name="Barry K.W."/>
            <person name="Bonito G."/>
            <person name="Buee M."/>
            <person name="Carver A."/>
            <person name="Chen C."/>
            <person name="Cichocki N."/>
            <person name="Clum A."/>
            <person name="Culley D."/>
            <person name="Crous P.W."/>
            <person name="Fauchery L."/>
            <person name="Girlanda M."/>
            <person name="Hayes R."/>
            <person name="Keri Z."/>
            <person name="LaButti K."/>
            <person name="Lipzen A."/>
            <person name="Lombard V."/>
            <person name="Magnuson J."/>
            <person name="Maillard F."/>
            <person name="Morin E."/>
            <person name="Murat C."/>
            <person name="Nolan M."/>
            <person name="Ohm R."/>
            <person name="Pangilinan J."/>
            <person name="Pereira M."/>
            <person name="Perotto S."/>
            <person name="Peter M."/>
            <person name="Riley R."/>
            <person name="Sitrit Y."/>
            <person name="Stielow B."/>
            <person name="Szollosi G."/>
            <person name="Zifcakova L."/>
            <person name="Stursova M."/>
            <person name="Spatafora J.W."/>
            <person name="Tedersoo L."/>
            <person name="Vaario L.-M."/>
            <person name="Yamada A."/>
            <person name="Yan M."/>
            <person name="Wang P."/>
            <person name="Xu J."/>
            <person name="Bruns T."/>
            <person name="Baldrian P."/>
            <person name="Vilgalys R."/>
            <person name="Henrissat B."/>
            <person name="Grigoriev I.V."/>
            <person name="Hibbett D."/>
            <person name="Nagy L.G."/>
            <person name="Martin F.M."/>
        </authorList>
    </citation>
    <scope>NUCLEOTIDE SEQUENCE</scope>
    <source>
        <strain evidence="5">Prilba</strain>
    </source>
</reference>
<dbReference type="EMBL" id="WHVB01000022">
    <property type="protein sequence ID" value="KAF8471657.1"/>
    <property type="molecule type" value="Genomic_DNA"/>
</dbReference>
<sequence>MKLIPFIIALTAVFTSASSVLVKYDPVYDNGAASMDIVACSDGKNGLETKGYKTFGSLPSFPNIGAAYAVEGYNSTSCGSCWMLSYFNNTSYVTAIDHADNGFVISETALRNLGGQQAVDAGMIDASATQVHRRYCGF</sequence>
<dbReference type="CDD" id="cd22778">
    <property type="entry name" value="DPBB_CEPL-like"/>
    <property type="match status" value="1"/>
</dbReference>
<comment type="subcellular location">
    <subcellularLocation>
        <location evidence="1">Secreted</location>
    </subcellularLocation>
</comment>
<evidence type="ECO:0000256" key="2">
    <source>
        <dbReference type="ARBA" id="ARBA00010421"/>
    </source>
</evidence>
<evidence type="ECO:0000313" key="6">
    <source>
        <dbReference type="Proteomes" id="UP000759537"/>
    </source>
</evidence>
<evidence type="ECO:0000256" key="1">
    <source>
        <dbReference type="ARBA" id="ARBA00004613"/>
    </source>
</evidence>
<accession>A0A9P5JZW2</accession>
<comment type="caution">
    <text evidence="5">The sequence shown here is derived from an EMBL/GenBank/DDBJ whole genome shotgun (WGS) entry which is preliminary data.</text>
</comment>
<organism evidence="5 6">
    <name type="scientific">Russula ochroleuca</name>
    <dbReference type="NCBI Taxonomy" id="152965"/>
    <lineage>
        <taxon>Eukaryota</taxon>
        <taxon>Fungi</taxon>
        <taxon>Dikarya</taxon>
        <taxon>Basidiomycota</taxon>
        <taxon>Agaricomycotina</taxon>
        <taxon>Agaricomycetes</taxon>
        <taxon>Russulales</taxon>
        <taxon>Russulaceae</taxon>
        <taxon>Russula</taxon>
    </lineage>
</organism>
<dbReference type="InterPro" id="IPR036908">
    <property type="entry name" value="RlpA-like_sf"/>
</dbReference>
<proteinExistence type="inferred from homology"/>
<dbReference type="GO" id="GO:0005576">
    <property type="term" value="C:extracellular region"/>
    <property type="evidence" value="ECO:0007669"/>
    <property type="project" value="UniProtKB-SubCell"/>
</dbReference>
<name>A0A9P5JZW2_9AGAM</name>
<gene>
    <name evidence="5" type="ORF">DFH94DRAFT_199127</name>
</gene>
<evidence type="ECO:0000313" key="5">
    <source>
        <dbReference type="EMBL" id="KAF8471657.1"/>
    </source>
</evidence>
<keyword evidence="4" id="KW-0732">Signal</keyword>
<dbReference type="InterPro" id="IPR010829">
    <property type="entry name" value="Cerato-platanin"/>
</dbReference>
<keyword evidence="3" id="KW-0964">Secreted</keyword>
<dbReference type="AlphaFoldDB" id="A0A9P5JZW2"/>
<feature type="chain" id="PRO_5040492255" evidence="4">
    <location>
        <begin position="20"/>
        <end position="138"/>
    </location>
</feature>
<dbReference type="OrthoDB" id="4898945at2759"/>
<reference evidence="5" key="2">
    <citation type="journal article" date="2020" name="Nat. Commun.">
        <title>Large-scale genome sequencing of mycorrhizal fungi provides insights into the early evolution of symbiotic traits.</title>
        <authorList>
            <person name="Miyauchi S."/>
            <person name="Kiss E."/>
            <person name="Kuo A."/>
            <person name="Drula E."/>
            <person name="Kohler A."/>
            <person name="Sanchez-Garcia M."/>
            <person name="Morin E."/>
            <person name="Andreopoulos B."/>
            <person name="Barry K.W."/>
            <person name="Bonito G."/>
            <person name="Buee M."/>
            <person name="Carver A."/>
            <person name="Chen C."/>
            <person name="Cichocki N."/>
            <person name="Clum A."/>
            <person name="Culley D."/>
            <person name="Crous P.W."/>
            <person name="Fauchery L."/>
            <person name="Girlanda M."/>
            <person name="Hayes R.D."/>
            <person name="Keri Z."/>
            <person name="LaButti K."/>
            <person name="Lipzen A."/>
            <person name="Lombard V."/>
            <person name="Magnuson J."/>
            <person name="Maillard F."/>
            <person name="Murat C."/>
            <person name="Nolan M."/>
            <person name="Ohm R.A."/>
            <person name="Pangilinan J."/>
            <person name="Pereira M.F."/>
            <person name="Perotto S."/>
            <person name="Peter M."/>
            <person name="Pfister S."/>
            <person name="Riley R."/>
            <person name="Sitrit Y."/>
            <person name="Stielow J.B."/>
            <person name="Szollosi G."/>
            <person name="Zifcakova L."/>
            <person name="Stursova M."/>
            <person name="Spatafora J.W."/>
            <person name="Tedersoo L."/>
            <person name="Vaario L.M."/>
            <person name="Yamada A."/>
            <person name="Yan M."/>
            <person name="Wang P."/>
            <person name="Xu J."/>
            <person name="Bruns T."/>
            <person name="Baldrian P."/>
            <person name="Vilgalys R."/>
            <person name="Dunand C."/>
            <person name="Henrissat B."/>
            <person name="Grigoriev I.V."/>
            <person name="Hibbett D."/>
            <person name="Nagy L.G."/>
            <person name="Martin F.M."/>
        </authorList>
    </citation>
    <scope>NUCLEOTIDE SEQUENCE</scope>
    <source>
        <strain evidence="5">Prilba</strain>
    </source>
</reference>
<comment type="similarity">
    <text evidence="2">Belongs to the cerato-platanin family.</text>
</comment>
<feature type="signal peptide" evidence="4">
    <location>
        <begin position="1"/>
        <end position="19"/>
    </location>
</feature>
<dbReference type="SUPFAM" id="SSF50685">
    <property type="entry name" value="Barwin-like endoglucanases"/>
    <property type="match status" value="1"/>
</dbReference>
<evidence type="ECO:0000256" key="4">
    <source>
        <dbReference type="SAM" id="SignalP"/>
    </source>
</evidence>
<protein>
    <submittedName>
        <fullName evidence="5">Cerato-platanin</fullName>
    </submittedName>
</protein>
<dbReference type="Proteomes" id="UP000759537">
    <property type="component" value="Unassembled WGS sequence"/>
</dbReference>
<keyword evidence="6" id="KW-1185">Reference proteome</keyword>
<dbReference type="Pfam" id="PF07249">
    <property type="entry name" value="Cerato-platanin"/>
    <property type="match status" value="1"/>
</dbReference>
<evidence type="ECO:0000256" key="3">
    <source>
        <dbReference type="ARBA" id="ARBA00022525"/>
    </source>
</evidence>
<dbReference type="Gene3D" id="2.40.40.10">
    <property type="entry name" value="RlpA-like domain"/>
    <property type="match status" value="1"/>
</dbReference>